<protein>
    <submittedName>
        <fullName evidence="8">Tetracycline efflux MFS transporter Tet(V)</fullName>
    </submittedName>
</protein>
<dbReference type="InterPro" id="IPR022324">
    <property type="entry name" value="Bacilysin_exporter_BacE_put"/>
</dbReference>
<evidence type="ECO:0000256" key="2">
    <source>
        <dbReference type="ARBA" id="ARBA00022448"/>
    </source>
</evidence>
<keyword evidence="4 7" id="KW-0812">Transmembrane</keyword>
<dbReference type="Pfam" id="PF05977">
    <property type="entry name" value="MFS_3"/>
    <property type="match status" value="1"/>
</dbReference>
<gene>
    <name evidence="8" type="primary">tet(V)</name>
    <name evidence="8" type="ORF">GCM10010170_032170</name>
</gene>
<keyword evidence="3" id="KW-1003">Cell membrane</keyword>
<dbReference type="Gene3D" id="1.20.1250.20">
    <property type="entry name" value="MFS general substrate transporter like domains"/>
    <property type="match status" value="1"/>
</dbReference>
<dbReference type="CDD" id="cd06173">
    <property type="entry name" value="MFS_MefA_like"/>
    <property type="match status" value="1"/>
</dbReference>
<comment type="subcellular location">
    <subcellularLocation>
        <location evidence="1">Cell membrane</location>
        <topology evidence="1">Multi-pass membrane protein</topology>
    </subcellularLocation>
</comment>
<dbReference type="InterPro" id="IPR010290">
    <property type="entry name" value="TM_effector"/>
</dbReference>
<feature type="transmembrane region" description="Helical" evidence="7">
    <location>
        <begin position="277"/>
        <end position="295"/>
    </location>
</feature>
<evidence type="ECO:0000313" key="8">
    <source>
        <dbReference type="EMBL" id="GAA2345764.1"/>
    </source>
</evidence>
<feature type="transmembrane region" description="Helical" evidence="7">
    <location>
        <begin position="60"/>
        <end position="83"/>
    </location>
</feature>
<evidence type="ECO:0000256" key="1">
    <source>
        <dbReference type="ARBA" id="ARBA00004651"/>
    </source>
</evidence>
<evidence type="ECO:0000313" key="9">
    <source>
        <dbReference type="Proteomes" id="UP001501444"/>
    </source>
</evidence>
<proteinExistence type="predicted"/>
<feature type="transmembrane region" description="Helical" evidence="7">
    <location>
        <begin position="29"/>
        <end position="54"/>
    </location>
</feature>
<evidence type="ECO:0000256" key="5">
    <source>
        <dbReference type="ARBA" id="ARBA00022989"/>
    </source>
</evidence>
<dbReference type="InterPro" id="IPR036259">
    <property type="entry name" value="MFS_trans_sf"/>
</dbReference>
<keyword evidence="2" id="KW-0813">Transport</keyword>
<sequence>MRHGFEARHRAPRALPGLLIPLRSRDFRLLWTGMSTSLIGDGILLVALAWQVYALSGAPAAMSVVGFALSLPQVATLLFGGVISDRFDRRKIMLGTDLVRGAVLAALTVLSLTGVVQVWHIVALVAVYGAASGFFGPAFDSLVPTLVENEELVQANALDQFVRPAALQMAGPSLGGLLIALGGSGLTFAVDAVTFTVSATCLFLMRARTAAGPDTSDMSESSVWEEFKEGMNYVRGNVWLWGTFVAATFAYLLFIGPTEVLLPFVVKNELHGSAGDLGLVLASGGIGAIAAALIVGQRGVPREYMRFIYITWTLATLAVAGYGMATATWHLAVACALVNGLEAAGTIAWATAKQRLVPEELMGRVSSVDWFISIALVPLSYAMAAPVANAIGVQNTLVGAGVLGAAVTFAFLYLPGMRSPKQLVVTT</sequence>
<feature type="transmembrane region" description="Helical" evidence="7">
    <location>
        <begin position="238"/>
        <end position="257"/>
    </location>
</feature>
<evidence type="ECO:0000256" key="6">
    <source>
        <dbReference type="ARBA" id="ARBA00023136"/>
    </source>
</evidence>
<dbReference type="PRINTS" id="PR01988">
    <property type="entry name" value="EXPORTERBACE"/>
</dbReference>
<keyword evidence="9" id="KW-1185">Reference proteome</keyword>
<feature type="transmembrane region" description="Helical" evidence="7">
    <location>
        <begin position="397"/>
        <end position="414"/>
    </location>
</feature>
<evidence type="ECO:0000256" key="7">
    <source>
        <dbReference type="SAM" id="Phobius"/>
    </source>
</evidence>
<comment type="caution">
    <text evidence="8">The sequence shown here is derived from an EMBL/GenBank/DDBJ whole genome shotgun (WGS) entry which is preliminary data.</text>
</comment>
<dbReference type="RefSeq" id="WP_344613181.1">
    <property type="nucleotide sequence ID" value="NZ_BAAARV010000025.1"/>
</dbReference>
<evidence type="ECO:0000256" key="4">
    <source>
        <dbReference type="ARBA" id="ARBA00022692"/>
    </source>
</evidence>
<dbReference type="Proteomes" id="UP001501444">
    <property type="component" value="Unassembled WGS sequence"/>
</dbReference>
<feature type="transmembrane region" description="Helical" evidence="7">
    <location>
        <begin position="104"/>
        <end position="131"/>
    </location>
</feature>
<keyword evidence="6 7" id="KW-0472">Membrane</keyword>
<keyword evidence="5 7" id="KW-1133">Transmembrane helix</keyword>
<name>A0ABP5T528_9ACTN</name>
<feature type="transmembrane region" description="Helical" evidence="7">
    <location>
        <begin position="177"/>
        <end position="204"/>
    </location>
</feature>
<feature type="transmembrane region" description="Helical" evidence="7">
    <location>
        <begin position="370"/>
        <end position="391"/>
    </location>
</feature>
<organism evidence="8 9">
    <name type="scientific">Dactylosporangium salmoneum</name>
    <dbReference type="NCBI Taxonomy" id="53361"/>
    <lineage>
        <taxon>Bacteria</taxon>
        <taxon>Bacillati</taxon>
        <taxon>Actinomycetota</taxon>
        <taxon>Actinomycetes</taxon>
        <taxon>Micromonosporales</taxon>
        <taxon>Micromonosporaceae</taxon>
        <taxon>Dactylosporangium</taxon>
    </lineage>
</organism>
<dbReference type="PANTHER" id="PTHR23513:SF11">
    <property type="entry name" value="STAPHYLOFERRIN A TRANSPORTER"/>
    <property type="match status" value="1"/>
</dbReference>
<dbReference type="PANTHER" id="PTHR23513">
    <property type="entry name" value="INTEGRAL MEMBRANE EFFLUX PROTEIN-RELATED"/>
    <property type="match status" value="1"/>
</dbReference>
<feature type="transmembrane region" description="Helical" evidence="7">
    <location>
        <begin position="307"/>
        <end position="325"/>
    </location>
</feature>
<evidence type="ECO:0000256" key="3">
    <source>
        <dbReference type="ARBA" id="ARBA00022475"/>
    </source>
</evidence>
<reference evidence="9" key="1">
    <citation type="journal article" date="2019" name="Int. J. Syst. Evol. Microbiol.">
        <title>The Global Catalogue of Microorganisms (GCM) 10K type strain sequencing project: providing services to taxonomists for standard genome sequencing and annotation.</title>
        <authorList>
            <consortium name="The Broad Institute Genomics Platform"/>
            <consortium name="The Broad Institute Genome Sequencing Center for Infectious Disease"/>
            <person name="Wu L."/>
            <person name="Ma J."/>
        </authorList>
    </citation>
    <scope>NUCLEOTIDE SEQUENCE [LARGE SCALE GENOMIC DNA]</scope>
    <source>
        <strain evidence="9">JCM 3272</strain>
    </source>
</reference>
<dbReference type="EMBL" id="BAAARV010000025">
    <property type="protein sequence ID" value="GAA2345764.1"/>
    <property type="molecule type" value="Genomic_DNA"/>
</dbReference>
<accession>A0ABP5T528</accession>
<dbReference type="SUPFAM" id="SSF103473">
    <property type="entry name" value="MFS general substrate transporter"/>
    <property type="match status" value="1"/>
</dbReference>